<proteinExistence type="predicted"/>
<reference evidence="1" key="1">
    <citation type="submission" date="2014-11" db="EMBL/GenBank/DDBJ databases">
        <authorList>
            <person name="Amaro Gonzalez C."/>
        </authorList>
    </citation>
    <scope>NUCLEOTIDE SEQUENCE</scope>
</reference>
<sequence length="47" mass="5289">MKRTFSLSGWITRITPQLLFCICLKASLVLLRFCELAAALGLRGITY</sequence>
<accession>A0A0E9PL02</accession>
<evidence type="ECO:0000313" key="1">
    <source>
        <dbReference type="EMBL" id="JAH04745.1"/>
    </source>
</evidence>
<reference evidence="1" key="2">
    <citation type="journal article" date="2015" name="Fish Shellfish Immunol.">
        <title>Early steps in the European eel (Anguilla anguilla)-Vibrio vulnificus interaction in the gills: Role of the RtxA13 toxin.</title>
        <authorList>
            <person name="Callol A."/>
            <person name="Pajuelo D."/>
            <person name="Ebbesson L."/>
            <person name="Teles M."/>
            <person name="MacKenzie S."/>
            <person name="Amaro C."/>
        </authorList>
    </citation>
    <scope>NUCLEOTIDE SEQUENCE</scope>
</reference>
<protein>
    <submittedName>
        <fullName evidence="1">Uncharacterized protein</fullName>
    </submittedName>
</protein>
<organism evidence="1">
    <name type="scientific">Anguilla anguilla</name>
    <name type="common">European freshwater eel</name>
    <name type="synonym">Muraena anguilla</name>
    <dbReference type="NCBI Taxonomy" id="7936"/>
    <lineage>
        <taxon>Eukaryota</taxon>
        <taxon>Metazoa</taxon>
        <taxon>Chordata</taxon>
        <taxon>Craniata</taxon>
        <taxon>Vertebrata</taxon>
        <taxon>Euteleostomi</taxon>
        <taxon>Actinopterygii</taxon>
        <taxon>Neopterygii</taxon>
        <taxon>Teleostei</taxon>
        <taxon>Anguilliformes</taxon>
        <taxon>Anguillidae</taxon>
        <taxon>Anguilla</taxon>
    </lineage>
</organism>
<dbReference type="EMBL" id="GBXM01103832">
    <property type="protein sequence ID" value="JAH04745.1"/>
    <property type="molecule type" value="Transcribed_RNA"/>
</dbReference>
<name>A0A0E9PL02_ANGAN</name>
<dbReference type="AlphaFoldDB" id="A0A0E9PL02"/>